<feature type="compositionally biased region" description="Polar residues" evidence="2">
    <location>
        <begin position="420"/>
        <end position="445"/>
    </location>
</feature>
<accession>A0ABN8PE27</accession>
<feature type="compositionally biased region" description="Polar residues" evidence="2">
    <location>
        <begin position="310"/>
        <end position="327"/>
    </location>
</feature>
<comment type="caution">
    <text evidence="3">The sequence shown here is derived from an EMBL/GenBank/DDBJ whole genome shotgun (WGS) entry which is preliminary data.</text>
</comment>
<organism evidence="3 4">
    <name type="scientific">Porites lobata</name>
    <dbReference type="NCBI Taxonomy" id="104759"/>
    <lineage>
        <taxon>Eukaryota</taxon>
        <taxon>Metazoa</taxon>
        <taxon>Cnidaria</taxon>
        <taxon>Anthozoa</taxon>
        <taxon>Hexacorallia</taxon>
        <taxon>Scleractinia</taxon>
        <taxon>Fungiina</taxon>
        <taxon>Poritidae</taxon>
        <taxon>Porites</taxon>
    </lineage>
</organism>
<reference evidence="3 4" key="1">
    <citation type="submission" date="2022-05" db="EMBL/GenBank/DDBJ databases">
        <authorList>
            <consortium name="Genoscope - CEA"/>
            <person name="William W."/>
        </authorList>
    </citation>
    <scope>NUCLEOTIDE SEQUENCE [LARGE SCALE GENOMIC DNA]</scope>
</reference>
<dbReference type="EMBL" id="CALNXK010000063">
    <property type="protein sequence ID" value="CAH3139673.1"/>
    <property type="molecule type" value="Genomic_DNA"/>
</dbReference>
<feature type="coiled-coil region" evidence="1">
    <location>
        <begin position="155"/>
        <end position="194"/>
    </location>
</feature>
<gene>
    <name evidence="3" type="ORF">PLOB_00040757</name>
</gene>
<feature type="region of interest" description="Disordered" evidence="2">
    <location>
        <begin position="360"/>
        <end position="445"/>
    </location>
</feature>
<dbReference type="Proteomes" id="UP001159405">
    <property type="component" value="Unassembled WGS sequence"/>
</dbReference>
<evidence type="ECO:0000313" key="4">
    <source>
        <dbReference type="Proteomes" id="UP001159405"/>
    </source>
</evidence>
<sequence length="496" mass="55223">MTEKGFRFCCELKEKSAKAAHKSFHANVTAFHAFLAGTKDRNQIDRKLKDIIALAEKTEIELNIWLDLVKHTPRSELIVELLSSIKDSIQAVQTAAFNRVLALDKDETLSVSASMRSKSSRTSRHSINSSYSGSSRSSRESFLTVKAKRAALEEKMKFSDKIEEQQRILNKLKMQQELNEFLAAEAVYEEALKEEKPPGNEEMDLELPKETENMIDRFLNHASHPTLSTTATQSLLPPSMNENNAHQFVTSGDNTGNPHHVGLSDNITLPDGGLTTNFHLDTGHKVVSHPSNVSEHEPLYHVEIAEQLKSDPTTNSPPETHQGTGMPTPQIPAFATNISYPCTSHYTSPAETSTPIVLLPQGQTNRSTGPLTSHSHAGPVSSSKPIPSSTYKLRGDADAFTPKSSPTTLYREIRIPPPESQNRAPPSSNCRRLSKSHATATAPTSQARHIYWQRNRHQILHLGNSVRRAYRLRADQRSAETVSIVPTLRRKREKSR</sequence>
<evidence type="ECO:0000256" key="2">
    <source>
        <dbReference type="SAM" id="MobiDB-lite"/>
    </source>
</evidence>
<feature type="region of interest" description="Disordered" evidence="2">
    <location>
        <begin position="310"/>
        <end position="335"/>
    </location>
</feature>
<name>A0ABN8PE27_9CNID</name>
<feature type="compositionally biased region" description="Low complexity" evidence="2">
    <location>
        <begin position="125"/>
        <end position="136"/>
    </location>
</feature>
<feature type="region of interest" description="Disordered" evidence="2">
    <location>
        <begin position="112"/>
        <end position="136"/>
    </location>
</feature>
<evidence type="ECO:0000256" key="1">
    <source>
        <dbReference type="SAM" id="Coils"/>
    </source>
</evidence>
<feature type="compositionally biased region" description="Polar residues" evidence="2">
    <location>
        <begin position="360"/>
        <end position="391"/>
    </location>
</feature>
<proteinExistence type="predicted"/>
<evidence type="ECO:0000313" key="3">
    <source>
        <dbReference type="EMBL" id="CAH3139673.1"/>
    </source>
</evidence>
<keyword evidence="1" id="KW-0175">Coiled coil</keyword>
<keyword evidence="4" id="KW-1185">Reference proteome</keyword>
<protein>
    <submittedName>
        <fullName evidence="3">Uncharacterized protein</fullName>
    </submittedName>
</protein>